<keyword evidence="7" id="KW-1185">Reference proteome</keyword>
<accession>A0A1V6T808</accession>
<dbReference type="Pfam" id="PF08100">
    <property type="entry name" value="Dimerisation"/>
    <property type="match status" value="1"/>
</dbReference>
<evidence type="ECO:0000313" key="7">
    <source>
        <dbReference type="Proteomes" id="UP000191285"/>
    </source>
</evidence>
<dbReference type="Pfam" id="PF00891">
    <property type="entry name" value="Methyltransf_2"/>
    <property type="match status" value="1"/>
</dbReference>
<dbReference type="Gene3D" id="3.40.50.150">
    <property type="entry name" value="Vaccinia Virus protein VP39"/>
    <property type="match status" value="1"/>
</dbReference>
<dbReference type="InterPro" id="IPR016461">
    <property type="entry name" value="COMT-like"/>
</dbReference>
<reference evidence="7" key="1">
    <citation type="journal article" date="2017" name="Nat. Microbiol.">
        <title>Global analysis of biosynthetic gene clusters reveals vast potential of secondary metabolite production in Penicillium species.</title>
        <authorList>
            <person name="Nielsen J.C."/>
            <person name="Grijseels S."/>
            <person name="Prigent S."/>
            <person name="Ji B."/>
            <person name="Dainat J."/>
            <person name="Nielsen K.F."/>
            <person name="Frisvad J.C."/>
            <person name="Workman M."/>
            <person name="Nielsen J."/>
        </authorList>
    </citation>
    <scope>NUCLEOTIDE SEQUENCE [LARGE SCALE GENOMIC DNA]</scope>
    <source>
        <strain evidence="7">IBT 24891</strain>
    </source>
</reference>
<dbReference type="SUPFAM" id="SSF53335">
    <property type="entry name" value="S-adenosyl-L-methionine-dependent methyltransferases"/>
    <property type="match status" value="1"/>
</dbReference>
<dbReference type="PROSITE" id="PS51683">
    <property type="entry name" value="SAM_OMT_II"/>
    <property type="match status" value="1"/>
</dbReference>
<gene>
    <name evidence="6" type="ORF">PENSTE_c010G06312</name>
</gene>
<evidence type="ECO:0000313" key="6">
    <source>
        <dbReference type="EMBL" id="OQE22475.1"/>
    </source>
</evidence>
<dbReference type="STRING" id="303698.A0A1V6T808"/>
<dbReference type="InterPro" id="IPR036390">
    <property type="entry name" value="WH_DNA-bd_sf"/>
</dbReference>
<dbReference type="Proteomes" id="UP000191285">
    <property type="component" value="Unassembled WGS sequence"/>
</dbReference>
<dbReference type="PANTHER" id="PTHR43712:SF1">
    <property type="entry name" value="HYPOTHETICAL O-METHYLTRANSFERASE (EUROFUNG)-RELATED"/>
    <property type="match status" value="1"/>
</dbReference>
<dbReference type="GO" id="GO:0008171">
    <property type="term" value="F:O-methyltransferase activity"/>
    <property type="evidence" value="ECO:0007669"/>
    <property type="project" value="InterPro"/>
</dbReference>
<feature type="domain" description="O-methyltransferase C-terminal" evidence="4">
    <location>
        <begin position="362"/>
        <end position="441"/>
    </location>
</feature>
<dbReference type="EMBL" id="MLKD01000010">
    <property type="protein sequence ID" value="OQE22475.1"/>
    <property type="molecule type" value="Genomic_DNA"/>
</dbReference>
<dbReference type="AlphaFoldDB" id="A0A1V6T808"/>
<dbReference type="PANTHER" id="PTHR43712">
    <property type="entry name" value="PUTATIVE (AFU_ORTHOLOGUE AFUA_4G14580)-RELATED"/>
    <property type="match status" value="1"/>
</dbReference>
<organism evidence="6 7">
    <name type="scientific">Penicillium steckii</name>
    <dbReference type="NCBI Taxonomy" id="303698"/>
    <lineage>
        <taxon>Eukaryota</taxon>
        <taxon>Fungi</taxon>
        <taxon>Dikarya</taxon>
        <taxon>Ascomycota</taxon>
        <taxon>Pezizomycotina</taxon>
        <taxon>Eurotiomycetes</taxon>
        <taxon>Eurotiomycetidae</taxon>
        <taxon>Eurotiales</taxon>
        <taxon>Aspergillaceae</taxon>
        <taxon>Penicillium</taxon>
    </lineage>
</organism>
<evidence type="ECO:0000259" key="4">
    <source>
        <dbReference type="Pfam" id="PF00891"/>
    </source>
</evidence>
<dbReference type="OrthoDB" id="1535081at2759"/>
<dbReference type="Gene3D" id="1.10.10.10">
    <property type="entry name" value="Winged helix-like DNA-binding domain superfamily/Winged helix DNA-binding domain"/>
    <property type="match status" value="1"/>
</dbReference>
<evidence type="ECO:0000256" key="3">
    <source>
        <dbReference type="ARBA" id="ARBA00022691"/>
    </source>
</evidence>
<keyword evidence="2" id="KW-0808">Transferase</keyword>
<sequence>MYAVRCEDQLGSATCTADQVTQLNMDSASDQDRRVGDLLDQLSHLREELSLLNIAIEEESKDDGGRKELLKRVGIASRQLALASQEPHEAYWDLIRRCSLISPIRVAQDMGVFRHLKEHGGTKIEQLADSLGAEECLLVRILRPLLAEGLLVKTEQGVYSLTEHGLIYALPAYEDSCKFAVEFLPVALFNPTFFQQYGYREPHSHDGFDTPLAAYFKKPGYGFFDYLRDHPSVQKLFISAMHAQARTQSILCSVYDYGAQFPPVGDDPSAVAIVDVGGSQGELLLDLRARYPQIKGRMIVLDQNSTLQNLLHSPPDGIELVIHDIFTELPVQGEILPQASAASRSSFFSSPLTRQSGLKLGAAVYHLKRILHDWSDHSARIILKHVVSAMDPERSKVLIMDAVLPSADISLSQAMGDHSMLTFSGKERTEEDWRTFLESVGLVIEHIYQGSEPEALIECRKA</sequence>
<dbReference type="GO" id="GO:0044550">
    <property type="term" value="P:secondary metabolite biosynthetic process"/>
    <property type="evidence" value="ECO:0007669"/>
    <property type="project" value="UniProtKB-ARBA"/>
</dbReference>
<proteinExistence type="predicted"/>
<evidence type="ECO:0000259" key="5">
    <source>
        <dbReference type="Pfam" id="PF08100"/>
    </source>
</evidence>
<dbReference type="InterPro" id="IPR029063">
    <property type="entry name" value="SAM-dependent_MTases_sf"/>
</dbReference>
<name>A0A1V6T808_9EURO</name>
<keyword evidence="3" id="KW-0949">S-adenosyl-L-methionine</keyword>
<keyword evidence="1" id="KW-0489">Methyltransferase</keyword>
<comment type="caution">
    <text evidence="6">The sequence shown here is derived from an EMBL/GenBank/DDBJ whole genome shotgun (WGS) entry which is preliminary data.</text>
</comment>
<feature type="domain" description="O-methyltransferase dimerisation" evidence="5">
    <location>
        <begin position="92"/>
        <end position="165"/>
    </location>
</feature>
<protein>
    <submittedName>
        <fullName evidence="6">Uncharacterized protein</fullName>
    </submittedName>
</protein>
<dbReference type="InterPro" id="IPR036388">
    <property type="entry name" value="WH-like_DNA-bd_sf"/>
</dbReference>
<dbReference type="GO" id="GO:0046983">
    <property type="term" value="F:protein dimerization activity"/>
    <property type="evidence" value="ECO:0007669"/>
    <property type="project" value="InterPro"/>
</dbReference>
<dbReference type="InterPro" id="IPR001077">
    <property type="entry name" value="COMT_C"/>
</dbReference>
<dbReference type="GO" id="GO:0032259">
    <property type="term" value="P:methylation"/>
    <property type="evidence" value="ECO:0007669"/>
    <property type="project" value="UniProtKB-KW"/>
</dbReference>
<evidence type="ECO:0000256" key="2">
    <source>
        <dbReference type="ARBA" id="ARBA00022679"/>
    </source>
</evidence>
<dbReference type="SUPFAM" id="SSF46785">
    <property type="entry name" value="Winged helix' DNA-binding domain"/>
    <property type="match status" value="1"/>
</dbReference>
<evidence type="ECO:0000256" key="1">
    <source>
        <dbReference type="ARBA" id="ARBA00022603"/>
    </source>
</evidence>
<dbReference type="InterPro" id="IPR012967">
    <property type="entry name" value="COMT_dimerisation"/>
</dbReference>